<evidence type="ECO:0000313" key="3">
    <source>
        <dbReference type="EMBL" id="UZH54869.1"/>
    </source>
</evidence>
<evidence type="ECO:0000259" key="2">
    <source>
        <dbReference type="Pfam" id="PF13166"/>
    </source>
</evidence>
<reference evidence="3" key="1">
    <citation type="submission" date="2021-02" db="EMBL/GenBank/DDBJ databases">
        <title>Salinimicrobium sp. nov. isolated from seawater in Tongyeong, Republic of Korea.</title>
        <authorList>
            <person name="Lee S.-J."/>
        </authorList>
    </citation>
    <scope>NUCLEOTIDE SEQUENCE</scope>
    <source>
        <strain evidence="3">HN-2-9-2</strain>
    </source>
</reference>
<feature type="coiled-coil region" evidence="1">
    <location>
        <begin position="94"/>
        <end position="143"/>
    </location>
</feature>
<keyword evidence="1" id="KW-0175">Coiled coil</keyword>
<keyword evidence="4" id="KW-1185">Reference proteome</keyword>
<accession>A0ABY6NPR1</accession>
<evidence type="ECO:0000313" key="4">
    <source>
        <dbReference type="Proteomes" id="UP001163981"/>
    </source>
</evidence>
<dbReference type="InterPro" id="IPR027417">
    <property type="entry name" value="P-loop_NTPase"/>
</dbReference>
<organism evidence="3 4">
    <name type="scientific">Salinimicrobium tongyeongense</name>
    <dbReference type="NCBI Taxonomy" id="2809707"/>
    <lineage>
        <taxon>Bacteria</taxon>
        <taxon>Pseudomonadati</taxon>
        <taxon>Bacteroidota</taxon>
        <taxon>Flavobacteriia</taxon>
        <taxon>Flavobacteriales</taxon>
        <taxon>Flavobacteriaceae</taxon>
        <taxon>Salinimicrobium</taxon>
    </lineage>
</organism>
<dbReference type="RefSeq" id="WP_265163207.1">
    <property type="nucleotide sequence ID" value="NZ_CP069620.1"/>
</dbReference>
<evidence type="ECO:0000256" key="1">
    <source>
        <dbReference type="SAM" id="Coils"/>
    </source>
</evidence>
<proteinExistence type="predicted"/>
<dbReference type="Pfam" id="PF13166">
    <property type="entry name" value="AAA_13"/>
    <property type="match status" value="1"/>
</dbReference>
<gene>
    <name evidence="3" type="ORF">JRG66_12975</name>
</gene>
<dbReference type="SUPFAM" id="SSF52540">
    <property type="entry name" value="P-loop containing nucleoside triphosphate hydrolases"/>
    <property type="match status" value="1"/>
</dbReference>
<sequence>MITEIKIENISSYKGPVIIEELKKLNFFFGNNGSGKSTIAKFLYNINSNKSTNDELRFEDCSQLGFNGENNEVLVFDDEFVKRNFIKEDFLKGVFSLDEENDEIERKIKEKQLKVEKIENYISKDLNDKNESYEVQLEELYKGKKTGILDICFQKRDVFNQSLPLIRLKYKGSKPNHFSQVEKVLKDEENKNYKFKDLKKEYELFYEQNLTKVHNSFKSSSYLKIRRLEEKINYALKQIFTGNKDIDIAEMIDRLNLQKWVEEGLEKIDRSGKKEKCPFCQEFTITQELIKKFDEYFDESYKKKKKYIEGLLTRYESLSEQIITNLNAIKTEFNPDSQLSDLVLELSSHFDSQKDIIQSKLDRTNETFAIDSVFEFKPKLSNLIDAVKTNNEMFDSLEDKKENLDSKIWNYISFNSKDDIEFYYSHKNEIEFKKAAINRFKTYLLEKLRNLRLEIEGLRDNTINTSKAKENINKILKGAGFKGFEIGEMPKKSEKEIPKYYLKRNDSESNDVFNTLSEGEKNFIAFLYFNEICKGTLEKDNKEKKKIVVIDDPVSSLDSQALFIVTTIIRDLAKKKGRSANDKKEFYNPHIEQIFVLTHNIYFHKEVTFAMGNKLCQEISYYQIQKISDKTNIEKTAKNEIDNDYNLLWKGLQNLKTERNPANNVVVGNLMRRILQSYLNFTRNTPKEWTLIEELEQNDPKRIIFSCLISQINDDSHHYNPNDDFYYQRMTHTDIEDLYEVFELMFKDIGGIEHFNIMQQYSEN</sequence>
<dbReference type="EMBL" id="CP069620">
    <property type="protein sequence ID" value="UZH54869.1"/>
    <property type="molecule type" value="Genomic_DNA"/>
</dbReference>
<dbReference type="Proteomes" id="UP001163981">
    <property type="component" value="Chromosome"/>
</dbReference>
<feature type="domain" description="Protein CR006 P-loop" evidence="2">
    <location>
        <begin position="19"/>
        <end position="746"/>
    </location>
</feature>
<dbReference type="Gene3D" id="3.40.50.300">
    <property type="entry name" value="P-loop containing nucleotide triphosphate hydrolases"/>
    <property type="match status" value="2"/>
</dbReference>
<dbReference type="InterPro" id="IPR026866">
    <property type="entry name" value="CR006_AAA"/>
</dbReference>
<protein>
    <submittedName>
        <fullName evidence="3">AAA family ATPase</fullName>
    </submittedName>
</protein>
<name>A0ABY6NPR1_9FLAO</name>